<evidence type="ECO:0000313" key="3">
    <source>
        <dbReference type="Proteomes" id="UP000016930"/>
    </source>
</evidence>
<evidence type="ECO:0000256" key="1">
    <source>
        <dbReference type="SAM" id="Phobius"/>
    </source>
</evidence>
<feature type="transmembrane region" description="Helical" evidence="1">
    <location>
        <begin position="177"/>
        <end position="195"/>
    </location>
</feature>
<evidence type="ECO:0000313" key="2">
    <source>
        <dbReference type="EMBL" id="EMD37431.1"/>
    </source>
</evidence>
<dbReference type="EMBL" id="KB445796">
    <property type="protein sequence ID" value="EMD37431.1"/>
    <property type="molecule type" value="Genomic_DNA"/>
</dbReference>
<accession>M2RF63</accession>
<organism evidence="2 3">
    <name type="scientific">Ceriporiopsis subvermispora (strain B)</name>
    <name type="common">White-rot fungus</name>
    <name type="synonym">Gelatoporia subvermispora</name>
    <dbReference type="NCBI Taxonomy" id="914234"/>
    <lineage>
        <taxon>Eukaryota</taxon>
        <taxon>Fungi</taxon>
        <taxon>Dikarya</taxon>
        <taxon>Basidiomycota</taxon>
        <taxon>Agaricomycotina</taxon>
        <taxon>Agaricomycetes</taxon>
        <taxon>Polyporales</taxon>
        <taxon>Gelatoporiaceae</taxon>
        <taxon>Gelatoporia</taxon>
    </lineage>
</organism>
<keyword evidence="3" id="KW-1185">Reference proteome</keyword>
<feature type="transmembrane region" description="Helical" evidence="1">
    <location>
        <begin position="207"/>
        <end position="226"/>
    </location>
</feature>
<dbReference type="AlphaFoldDB" id="M2RF63"/>
<feature type="transmembrane region" description="Helical" evidence="1">
    <location>
        <begin position="258"/>
        <end position="281"/>
    </location>
</feature>
<dbReference type="Proteomes" id="UP000016930">
    <property type="component" value="Unassembled WGS sequence"/>
</dbReference>
<dbReference type="HOGENOM" id="CLU_538601_0_0_1"/>
<keyword evidence="1" id="KW-1133">Transmembrane helix</keyword>
<name>M2RF63_CERS8</name>
<reference evidence="2 3" key="1">
    <citation type="journal article" date="2012" name="Proc. Natl. Acad. Sci. U.S.A.">
        <title>Comparative genomics of Ceriporiopsis subvermispora and Phanerochaete chrysosporium provide insight into selective ligninolysis.</title>
        <authorList>
            <person name="Fernandez-Fueyo E."/>
            <person name="Ruiz-Duenas F.J."/>
            <person name="Ferreira P."/>
            <person name="Floudas D."/>
            <person name="Hibbett D.S."/>
            <person name="Canessa P."/>
            <person name="Larrondo L.F."/>
            <person name="James T.Y."/>
            <person name="Seelenfreund D."/>
            <person name="Lobos S."/>
            <person name="Polanco R."/>
            <person name="Tello M."/>
            <person name="Honda Y."/>
            <person name="Watanabe T."/>
            <person name="Watanabe T."/>
            <person name="Ryu J.S."/>
            <person name="Kubicek C.P."/>
            <person name="Schmoll M."/>
            <person name="Gaskell J."/>
            <person name="Hammel K.E."/>
            <person name="St John F.J."/>
            <person name="Vanden Wymelenberg A."/>
            <person name="Sabat G."/>
            <person name="Splinter BonDurant S."/>
            <person name="Syed K."/>
            <person name="Yadav J.S."/>
            <person name="Doddapaneni H."/>
            <person name="Subramanian V."/>
            <person name="Lavin J.L."/>
            <person name="Oguiza J.A."/>
            <person name="Perez G."/>
            <person name="Pisabarro A.G."/>
            <person name="Ramirez L."/>
            <person name="Santoyo F."/>
            <person name="Master E."/>
            <person name="Coutinho P.M."/>
            <person name="Henrissat B."/>
            <person name="Lombard V."/>
            <person name="Magnuson J.K."/>
            <person name="Kuees U."/>
            <person name="Hori C."/>
            <person name="Igarashi K."/>
            <person name="Samejima M."/>
            <person name="Held B.W."/>
            <person name="Barry K.W."/>
            <person name="LaButti K.M."/>
            <person name="Lapidus A."/>
            <person name="Lindquist E.A."/>
            <person name="Lucas S.M."/>
            <person name="Riley R."/>
            <person name="Salamov A.A."/>
            <person name="Hoffmeister D."/>
            <person name="Schwenk D."/>
            <person name="Hadar Y."/>
            <person name="Yarden O."/>
            <person name="de Vries R.P."/>
            <person name="Wiebenga A."/>
            <person name="Stenlid J."/>
            <person name="Eastwood D."/>
            <person name="Grigoriev I.V."/>
            <person name="Berka R.M."/>
            <person name="Blanchette R.A."/>
            <person name="Kersten P."/>
            <person name="Martinez A.T."/>
            <person name="Vicuna R."/>
            <person name="Cullen D."/>
        </authorList>
    </citation>
    <scope>NUCLEOTIDE SEQUENCE [LARGE SCALE GENOMIC DNA]</scope>
    <source>
        <strain evidence="2 3">B</strain>
    </source>
</reference>
<keyword evidence="1" id="KW-0472">Membrane</keyword>
<gene>
    <name evidence="2" type="ORF">CERSUDRAFT_73326</name>
</gene>
<sequence length="506" mass="55677">MTMTSRRVVIAGLTGIHSATGNTSSSMQSNIGFLRRVDYSPWDISATVQNFLVFVHDVSGQAMKGPTTKSCIWHYFASADTYNTQYMHYFSYSRARLVMSDLNTISLSNYDQFFTVPQAIDLALVDEVRLIWGCKLTSVTLLFYVNRWAILLWALLQICGLFELLPPASCCVTEGMISDILVVVHLAIWSFFSAIRTHAISLGNWRLTTPVLILTMAPAVIMGYCLRIMASQMVYGPEPGNAPGWCRRMWNEATETRVGIVGYSVPCLILGDVLVLAITWWKTYHVYRLARTVKVGSPLSMTLLRDGTIYFRHVVHAYSLQFTISDLSVIAACFCRMSSIIVTHFLLDLRQAASQPQVGALLVSQTIRQSPTLHFASFIDNMGEELTYCTDDSSPGVVLGTATVQEHETVNSGVVQVLVLCTGLPPGASAMTRTRTRGGYRPVSTGTEYAGALVWLPHARIRSQSALLGALAVPAGFTGTSTTTRTRTLTGKGTQPARVTLTRAKH</sequence>
<keyword evidence="1" id="KW-0812">Transmembrane</keyword>
<protein>
    <submittedName>
        <fullName evidence="2">Uncharacterized protein</fullName>
    </submittedName>
</protein>
<dbReference type="OrthoDB" id="2804045at2759"/>
<feature type="transmembrane region" description="Helical" evidence="1">
    <location>
        <begin position="148"/>
        <end position="165"/>
    </location>
</feature>
<proteinExistence type="predicted"/>